<protein>
    <submittedName>
        <fullName evidence="1">Peptidase</fullName>
    </submittedName>
</protein>
<reference evidence="1 2" key="1">
    <citation type="submission" date="2017-07" db="EMBL/GenBank/DDBJ databases">
        <title>Genomes of Fischerella (Mastigocladus) sp. strains.</title>
        <authorList>
            <person name="Miller S.R."/>
        </authorList>
    </citation>
    <scope>NUCLEOTIDE SEQUENCE [LARGE SCALE GENOMIC DNA]</scope>
    <source>
        <strain evidence="1 2">CCMEE 5318</strain>
    </source>
</reference>
<proteinExistence type="predicted"/>
<accession>A0A2N6LHU5</accession>
<feature type="non-terminal residue" evidence="1">
    <location>
        <position position="79"/>
    </location>
</feature>
<gene>
    <name evidence="1" type="ORF">CEN46_09570</name>
</gene>
<evidence type="ECO:0000313" key="2">
    <source>
        <dbReference type="Proteomes" id="UP000235081"/>
    </source>
</evidence>
<comment type="caution">
    <text evidence="1">The sequence shown here is derived from an EMBL/GenBank/DDBJ whole genome shotgun (WGS) entry which is preliminary data.</text>
</comment>
<dbReference type="EMBL" id="NMQE01000262">
    <property type="protein sequence ID" value="PMB23775.1"/>
    <property type="molecule type" value="Genomic_DNA"/>
</dbReference>
<organism evidence="1 2">
    <name type="scientific">Fischerella thermalis CCMEE 5318</name>
    <dbReference type="NCBI Taxonomy" id="2019666"/>
    <lineage>
        <taxon>Bacteria</taxon>
        <taxon>Bacillati</taxon>
        <taxon>Cyanobacteriota</taxon>
        <taxon>Cyanophyceae</taxon>
        <taxon>Nostocales</taxon>
        <taxon>Hapalosiphonaceae</taxon>
        <taxon>Fischerella</taxon>
    </lineage>
</organism>
<dbReference type="AlphaFoldDB" id="A0A2N6LHU5"/>
<evidence type="ECO:0000313" key="1">
    <source>
        <dbReference type="EMBL" id="PMB23775.1"/>
    </source>
</evidence>
<dbReference type="Proteomes" id="UP000235081">
    <property type="component" value="Unassembled WGS sequence"/>
</dbReference>
<name>A0A2N6LHU5_9CYAN</name>
<sequence length="79" mass="8097">MTTVDRAQKLVSAAVSNLPVNRLATKMVAGILATLPVALALPAEALQVRMTPTNPKLGDTLSVFISVDNPVAGASPTVT</sequence>